<evidence type="ECO:0000256" key="1">
    <source>
        <dbReference type="ARBA" id="ARBA00004651"/>
    </source>
</evidence>
<dbReference type="Proteomes" id="UP000579945">
    <property type="component" value="Unassembled WGS sequence"/>
</dbReference>
<evidence type="ECO:0000256" key="6">
    <source>
        <dbReference type="ARBA" id="ARBA00022847"/>
    </source>
</evidence>
<organism evidence="11 12">
    <name type="scientific">Nonomuraea dietziae</name>
    <dbReference type="NCBI Taxonomy" id="65515"/>
    <lineage>
        <taxon>Bacteria</taxon>
        <taxon>Bacillati</taxon>
        <taxon>Actinomycetota</taxon>
        <taxon>Actinomycetes</taxon>
        <taxon>Streptosporangiales</taxon>
        <taxon>Streptosporangiaceae</taxon>
        <taxon>Nonomuraea</taxon>
    </lineage>
</organism>
<dbReference type="PANTHER" id="PTHR48086:SF6">
    <property type="entry name" value="CATION_ACETATE SYMPORTER ACTP"/>
    <property type="match status" value="1"/>
</dbReference>
<keyword evidence="6" id="KW-0769">Symport</keyword>
<sequence>MNATVGASAAGIAFVIILAVTVGTVRPRRYVTVAEFYVAARAVRPWWNGAAISSEFTSAAACLGLAGLIATHGAPMLWYPVGSAAGYVVILALVVAPLRRSGTYTLPDFAQWRLGSAALRRYATCHVLAIGLLYLVSQLHAAGVVLHLLTGLPPWTGWLTVSLVSVVVALAGGMCSVTSVQAVQYWLKLIVFAGVGLVLWYAWRYGAVGGPPEVAGAAAPAAGASLAGAGDPSLPGVLTVLLACALGTMGLPHIVVRVYTNPDGRSARHSIVASQVLLGLFFLLPPLYGILGRVHVPGAHEDQVVLLLPGKMLPGPAGDVLTGLLAAGAFAAFLATSCGVLAAVGGAVSACVTRPSVASFRIALAATAGAALTLTSLTTAGSSVLLVLLGFSLSAATFCPLLLLGIWWRRLTSAGVAAGFAVGGGLTVALVAGDLVGVKVGVVSQYPAPFAVPLSFAVMVVISLLTPGRVPLEVDRMMAMMHLPDDLASPSEDRSSPVDDRS</sequence>
<keyword evidence="12" id="KW-1185">Reference proteome</keyword>
<evidence type="ECO:0000256" key="7">
    <source>
        <dbReference type="ARBA" id="ARBA00022989"/>
    </source>
</evidence>
<feature type="transmembrane region" description="Helical" evidence="10">
    <location>
        <begin position="119"/>
        <end position="137"/>
    </location>
</feature>
<dbReference type="Pfam" id="PF00474">
    <property type="entry name" value="SSF"/>
    <property type="match status" value="1"/>
</dbReference>
<feature type="transmembrane region" description="Helical" evidence="10">
    <location>
        <begin position="76"/>
        <end position="98"/>
    </location>
</feature>
<keyword evidence="4" id="KW-1003">Cell membrane</keyword>
<evidence type="ECO:0000256" key="2">
    <source>
        <dbReference type="ARBA" id="ARBA00006434"/>
    </source>
</evidence>
<name>A0A7W5VII6_9ACTN</name>
<gene>
    <name evidence="11" type="ORF">FHR33_007960</name>
</gene>
<dbReference type="PANTHER" id="PTHR48086">
    <property type="entry name" value="SODIUM/PROLINE SYMPORTER-RELATED"/>
    <property type="match status" value="1"/>
</dbReference>
<dbReference type="Gene3D" id="1.20.1730.10">
    <property type="entry name" value="Sodium/glucose cotransporter"/>
    <property type="match status" value="1"/>
</dbReference>
<feature type="transmembrane region" description="Helical" evidence="10">
    <location>
        <begin position="320"/>
        <end position="348"/>
    </location>
</feature>
<feature type="transmembrane region" description="Helical" evidence="10">
    <location>
        <begin position="450"/>
        <end position="472"/>
    </location>
</feature>
<evidence type="ECO:0000256" key="4">
    <source>
        <dbReference type="ARBA" id="ARBA00022475"/>
    </source>
</evidence>
<proteinExistence type="inferred from homology"/>
<dbReference type="GO" id="GO:0006847">
    <property type="term" value="P:plasma membrane acetate transport"/>
    <property type="evidence" value="ECO:0007669"/>
    <property type="project" value="TreeGrafter"/>
</dbReference>
<comment type="caution">
    <text evidence="11">The sequence shown here is derived from an EMBL/GenBank/DDBJ whole genome shotgun (WGS) entry which is preliminary data.</text>
</comment>
<keyword evidence="5 10" id="KW-0812">Transmembrane</keyword>
<keyword evidence="8 10" id="KW-0472">Membrane</keyword>
<feature type="transmembrane region" description="Helical" evidence="10">
    <location>
        <begin position="185"/>
        <end position="203"/>
    </location>
</feature>
<dbReference type="GO" id="GO:0005886">
    <property type="term" value="C:plasma membrane"/>
    <property type="evidence" value="ECO:0007669"/>
    <property type="project" value="UniProtKB-SubCell"/>
</dbReference>
<evidence type="ECO:0000256" key="5">
    <source>
        <dbReference type="ARBA" id="ARBA00022692"/>
    </source>
</evidence>
<dbReference type="GO" id="GO:0015293">
    <property type="term" value="F:symporter activity"/>
    <property type="evidence" value="ECO:0007669"/>
    <property type="project" value="UniProtKB-KW"/>
</dbReference>
<feature type="transmembrane region" description="Helical" evidence="10">
    <location>
        <begin position="46"/>
        <end position="70"/>
    </location>
</feature>
<feature type="transmembrane region" description="Helical" evidence="10">
    <location>
        <begin position="415"/>
        <end position="438"/>
    </location>
</feature>
<feature type="transmembrane region" description="Helical" evidence="10">
    <location>
        <begin position="6"/>
        <end position="25"/>
    </location>
</feature>
<comment type="subcellular location">
    <subcellularLocation>
        <location evidence="1">Cell membrane</location>
        <topology evidence="1">Multi-pass membrane protein</topology>
    </subcellularLocation>
</comment>
<dbReference type="GeneID" id="95394151"/>
<feature type="transmembrane region" description="Helical" evidence="10">
    <location>
        <begin position="157"/>
        <end position="178"/>
    </location>
</feature>
<evidence type="ECO:0000256" key="10">
    <source>
        <dbReference type="SAM" id="Phobius"/>
    </source>
</evidence>
<feature type="transmembrane region" description="Helical" evidence="10">
    <location>
        <begin position="360"/>
        <end position="378"/>
    </location>
</feature>
<keyword evidence="7 10" id="KW-1133">Transmembrane helix</keyword>
<dbReference type="PROSITE" id="PS50283">
    <property type="entry name" value="NA_SOLUT_SYMP_3"/>
    <property type="match status" value="1"/>
</dbReference>
<dbReference type="EMBL" id="JACIBV010000001">
    <property type="protein sequence ID" value="MBB3732100.1"/>
    <property type="molecule type" value="Genomic_DNA"/>
</dbReference>
<comment type="similarity">
    <text evidence="2 9">Belongs to the sodium:solute symporter (SSF) (TC 2.A.21) family.</text>
</comment>
<dbReference type="GO" id="GO:0015123">
    <property type="term" value="F:acetate transmembrane transporter activity"/>
    <property type="evidence" value="ECO:0007669"/>
    <property type="project" value="TreeGrafter"/>
</dbReference>
<dbReference type="AlphaFoldDB" id="A0A7W5VII6"/>
<evidence type="ECO:0000313" key="12">
    <source>
        <dbReference type="Proteomes" id="UP000579945"/>
    </source>
</evidence>
<reference evidence="11 12" key="1">
    <citation type="submission" date="2020-08" db="EMBL/GenBank/DDBJ databases">
        <title>Sequencing the genomes of 1000 actinobacteria strains.</title>
        <authorList>
            <person name="Klenk H.-P."/>
        </authorList>
    </citation>
    <scope>NUCLEOTIDE SEQUENCE [LARGE SCALE GENOMIC DNA]</scope>
    <source>
        <strain evidence="11 12">DSM 44320</strain>
    </source>
</reference>
<dbReference type="RefSeq" id="WP_183658873.1">
    <property type="nucleotide sequence ID" value="NZ_BAAAXX010000033.1"/>
</dbReference>
<evidence type="ECO:0000256" key="3">
    <source>
        <dbReference type="ARBA" id="ARBA00022448"/>
    </source>
</evidence>
<protein>
    <submittedName>
        <fullName evidence="11">Cation/acetate symporter</fullName>
    </submittedName>
</protein>
<dbReference type="InterPro" id="IPR050277">
    <property type="entry name" value="Sodium:Solute_Symporter"/>
</dbReference>
<feature type="transmembrane region" description="Helical" evidence="10">
    <location>
        <begin position="236"/>
        <end position="259"/>
    </location>
</feature>
<evidence type="ECO:0000256" key="9">
    <source>
        <dbReference type="RuleBase" id="RU362091"/>
    </source>
</evidence>
<dbReference type="InterPro" id="IPR038377">
    <property type="entry name" value="Na/Glc_symporter_sf"/>
</dbReference>
<feature type="transmembrane region" description="Helical" evidence="10">
    <location>
        <begin position="384"/>
        <end position="408"/>
    </location>
</feature>
<keyword evidence="3" id="KW-0813">Transport</keyword>
<dbReference type="InterPro" id="IPR001734">
    <property type="entry name" value="Na/solute_symporter"/>
</dbReference>
<feature type="transmembrane region" description="Helical" evidence="10">
    <location>
        <begin position="271"/>
        <end position="291"/>
    </location>
</feature>
<accession>A0A7W5VII6</accession>
<evidence type="ECO:0000313" key="11">
    <source>
        <dbReference type="EMBL" id="MBB3732100.1"/>
    </source>
</evidence>
<evidence type="ECO:0000256" key="8">
    <source>
        <dbReference type="ARBA" id="ARBA00023136"/>
    </source>
</evidence>